<dbReference type="PANTHER" id="PTHR47572">
    <property type="entry name" value="LIPOPROTEIN-RELATED"/>
    <property type="match status" value="1"/>
</dbReference>
<dbReference type="InterPro" id="IPR011042">
    <property type="entry name" value="6-blade_b-propeller_TolB-like"/>
</dbReference>
<evidence type="ECO:0000313" key="4">
    <source>
        <dbReference type="Proteomes" id="UP000179129"/>
    </source>
</evidence>
<feature type="signal peptide" evidence="1">
    <location>
        <begin position="1"/>
        <end position="23"/>
    </location>
</feature>
<organism evidence="3 4">
    <name type="scientific">Candidatus Glassbacteria bacterium RIFCSPLOWO2_12_FULL_58_11</name>
    <dbReference type="NCBI Taxonomy" id="1817867"/>
    <lineage>
        <taxon>Bacteria</taxon>
        <taxon>Candidatus Glassiibacteriota</taxon>
    </lineage>
</organism>
<dbReference type="EMBL" id="MFIX01000137">
    <property type="protein sequence ID" value="OGG03645.1"/>
    <property type="molecule type" value="Genomic_DNA"/>
</dbReference>
<dbReference type="STRING" id="1817867.A3F83_11510"/>
<name>A0A1F5YU56_9BACT</name>
<protein>
    <recommendedName>
        <fullName evidence="2">SMP-30/Gluconolactonase/LRE-like region domain-containing protein</fullName>
    </recommendedName>
</protein>
<feature type="domain" description="SMP-30/Gluconolactonase/LRE-like region" evidence="2">
    <location>
        <begin position="41"/>
        <end position="262"/>
    </location>
</feature>
<dbReference type="Gene3D" id="2.120.10.30">
    <property type="entry name" value="TolB, C-terminal domain"/>
    <property type="match status" value="1"/>
</dbReference>
<dbReference type="InterPro" id="IPR013658">
    <property type="entry name" value="SGL"/>
</dbReference>
<dbReference type="AlphaFoldDB" id="A0A1F5YU56"/>
<dbReference type="Pfam" id="PF08450">
    <property type="entry name" value="SGL"/>
    <property type="match status" value="1"/>
</dbReference>
<evidence type="ECO:0000256" key="1">
    <source>
        <dbReference type="SAM" id="SignalP"/>
    </source>
</evidence>
<dbReference type="InterPro" id="IPR051262">
    <property type="entry name" value="SMP-30/CGR1_Lactonase"/>
</dbReference>
<keyword evidence="1" id="KW-0732">Signal</keyword>
<evidence type="ECO:0000313" key="3">
    <source>
        <dbReference type="EMBL" id="OGG03645.1"/>
    </source>
</evidence>
<reference evidence="3 4" key="1">
    <citation type="journal article" date="2016" name="Nat. Commun.">
        <title>Thousands of microbial genomes shed light on interconnected biogeochemical processes in an aquifer system.</title>
        <authorList>
            <person name="Anantharaman K."/>
            <person name="Brown C.T."/>
            <person name="Hug L.A."/>
            <person name="Sharon I."/>
            <person name="Castelle C.J."/>
            <person name="Probst A.J."/>
            <person name="Thomas B.C."/>
            <person name="Singh A."/>
            <person name="Wilkins M.J."/>
            <person name="Karaoz U."/>
            <person name="Brodie E.L."/>
            <person name="Williams K.H."/>
            <person name="Hubbard S.S."/>
            <person name="Banfield J.F."/>
        </authorList>
    </citation>
    <scope>NUCLEOTIDE SEQUENCE [LARGE SCALE GENOMIC DNA]</scope>
</reference>
<accession>A0A1F5YU56</accession>
<gene>
    <name evidence="3" type="ORF">A3F83_11510</name>
</gene>
<proteinExistence type="predicted"/>
<feature type="chain" id="PRO_5009522663" description="SMP-30/Gluconolactonase/LRE-like region domain-containing protein" evidence="1">
    <location>
        <begin position="24"/>
        <end position="302"/>
    </location>
</feature>
<dbReference type="Proteomes" id="UP000179129">
    <property type="component" value="Unassembled WGS sequence"/>
</dbReference>
<evidence type="ECO:0000259" key="2">
    <source>
        <dbReference type="Pfam" id="PF08450"/>
    </source>
</evidence>
<dbReference type="SUPFAM" id="SSF63829">
    <property type="entry name" value="Calcium-dependent phosphotriesterase"/>
    <property type="match status" value="1"/>
</dbReference>
<dbReference type="PANTHER" id="PTHR47572:SF5">
    <property type="entry name" value="BLR2277 PROTEIN"/>
    <property type="match status" value="1"/>
</dbReference>
<comment type="caution">
    <text evidence="3">The sequence shown here is derived from an EMBL/GenBank/DDBJ whole genome shotgun (WGS) entry which is preliminary data.</text>
</comment>
<sequence>MSRSILLASAVAALAALSNALWADKPCTTADFEVFSEGFKFPEGPAFDAAGNLYVVAYQKESDIARIAPDGKTTVFLDLGAVKEGAANGMAFNPADGKLYACEYEGKRIIAIDLASKKVETVVDSYLGKPLNEVNDIFLAANGDLYFSDPNREDETTGGRVLCCSIADKKIYLLAEGLAFPNGLTVSRDMKTLYVAQTVRRNVTAFPLSDNGHKAGPGKEIFLMSGGNGPDGIEEDERGNLFITHYGGGRLYYVSPQGKLLGCASGFGANLTNVQAKGDWVYITEAEKGQVLRVKRSHFTAP</sequence>